<gene>
    <name evidence="2" type="ORF">BT63DRAFT_467794</name>
</gene>
<evidence type="ECO:0000313" key="3">
    <source>
        <dbReference type="Proteomes" id="UP000799302"/>
    </source>
</evidence>
<feature type="region of interest" description="Disordered" evidence="1">
    <location>
        <begin position="170"/>
        <end position="304"/>
    </location>
</feature>
<protein>
    <submittedName>
        <fullName evidence="2">Uncharacterized protein</fullName>
    </submittedName>
</protein>
<feature type="compositionally biased region" description="Low complexity" evidence="1">
    <location>
        <begin position="214"/>
        <end position="230"/>
    </location>
</feature>
<feature type="region of interest" description="Disordered" evidence="1">
    <location>
        <begin position="124"/>
        <end position="156"/>
    </location>
</feature>
<dbReference type="EMBL" id="MU004232">
    <property type="protein sequence ID" value="KAF2671684.1"/>
    <property type="molecule type" value="Genomic_DNA"/>
</dbReference>
<organism evidence="2 3">
    <name type="scientific">Microthyrium microscopicum</name>
    <dbReference type="NCBI Taxonomy" id="703497"/>
    <lineage>
        <taxon>Eukaryota</taxon>
        <taxon>Fungi</taxon>
        <taxon>Dikarya</taxon>
        <taxon>Ascomycota</taxon>
        <taxon>Pezizomycotina</taxon>
        <taxon>Dothideomycetes</taxon>
        <taxon>Dothideomycetes incertae sedis</taxon>
        <taxon>Microthyriales</taxon>
        <taxon>Microthyriaceae</taxon>
        <taxon>Microthyrium</taxon>
    </lineage>
</organism>
<feature type="compositionally biased region" description="Low complexity" evidence="1">
    <location>
        <begin position="484"/>
        <end position="520"/>
    </location>
</feature>
<name>A0A6A6ULB3_9PEZI</name>
<feature type="region of interest" description="Disordered" evidence="1">
    <location>
        <begin position="458"/>
        <end position="548"/>
    </location>
</feature>
<feature type="compositionally biased region" description="Basic and acidic residues" evidence="1">
    <location>
        <begin position="139"/>
        <end position="149"/>
    </location>
</feature>
<evidence type="ECO:0000313" key="2">
    <source>
        <dbReference type="EMBL" id="KAF2671684.1"/>
    </source>
</evidence>
<sequence>MVHRSLTVPGPMQIRMIRPWDRTGWIRYTQGNDMIVFTVKRTPPVIPPGPSGPSPRRFSGPLIVHINSALTPRAISYALEVFPDEYLVIENLTPALLADDGSASSAPAPNFVVDRDIRRAINTTDRPNRGFDQNFVSESRNRNGPEHHVLQITSPNRMNSVTQQTNFVHGQQNPSTELGHAENSRQPIANNQPQPQYHQQQPVGHQPSFSFSNVPARPGVMGPPAGVPGPSSYHQQRAGHTHQSVDTQPSPAFHHHRLPRTAPTDAAEHQPQTRQMPPPAPRRLAHPPSQSRPPAIDNASATPGPSIWYSNPLMLPMPGDPLDPIYPDPERERQRVNQLLNLPLPNAPDDAQDSVAHAPAALETNPEDDTWDANMQHPTSHGEDRHWDPEPPQTTPDQNEAQDQWDWEALMPELLAAWDREDQNPDHQTPPVDPLIERYLAFETRELAAARASNPFTWEDEEIRRSDLAAQANDANVSQDSTQHHPTQQHPTQQIPTQQHYPSASEANHSHAHNSNAAAERSTFTPYNPYNVPNGQGDDEKTREESGL</sequence>
<feature type="compositionally biased region" description="Low complexity" evidence="1">
    <location>
        <begin position="192"/>
        <end position="207"/>
    </location>
</feature>
<feature type="compositionally biased region" description="Basic and acidic residues" evidence="1">
    <location>
        <begin position="538"/>
        <end position="548"/>
    </location>
</feature>
<reference evidence="2" key="1">
    <citation type="journal article" date="2020" name="Stud. Mycol.">
        <title>101 Dothideomycetes genomes: a test case for predicting lifestyles and emergence of pathogens.</title>
        <authorList>
            <person name="Haridas S."/>
            <person name="Albert R."/>
            <person name="Binder M."/>
            <person name="Bloem J."/>
            <person name="Labutti K."/>
            <person name="Salamov A."/>
            <person name="Andreopoulos B."/>
            <person name="Baker S."/>
            <person name="Barry K."/>
            <person name="Bills G."/>
            <person name="Bluhm B."/>
            <person name="Cannon C."/>
            <person name="Castanera R."/>
            <person name="Culley D."/>
            <person name="Daum C."/>
            <person name="Ezra D."/>
            <person name="Gonzalez J."/>
            <person name="Henrissat B."/>
            <person name="Kuo A."/>
            <person name="Liang C."/>
            <person name="Lipzen A."/>
            <person name="Lutzoni F."/>
            <person name="Magnuson J."/>
            <person name="Mondo S."/>
            <person name="Nolan M."/>
            <person name="Ohm R."/>
            <person name="Pangilinan J."/>
            <person name="Park H.-J."/>
            <person name="Ramirez L."/>
            <person name="Alfaro M."/>
            <person name="Sun H."/>
            <person name="Tritt A."/>
            <person name="Yoshinaga Y."/>
            <person name="Zwiers L.-H."/>
            <person name="Turgeon B."/>
            <person name="Goodwin S."/>
            <person name="Spatafora J."/>
            <person name="Crous P."/>
            <person name="Grigoriev I."/>
        </authorList>
    </citation>
    <scope>NUCLEOTIDE SEQUENCE</scope>
    <source>
        <strain evidence="2">CBS 115976</strain>
    </source>
</reference>
<feature type="compositionally biased region" description="Polar residues" evidence="1">
    <location>
        <begin position="522"/>
        <end position="534"/>
    </location>
</feature>
<feature type="compositionally biased region" description="Polar residues" evidence="1">
    <location>
        <begin position="241"/>
        <end position="250"/>
    </location>
</feature>
<dbReference type="AlphaFoldDB" id="A0A6A6ULB3"/>
<feature type="compositionally biased region" description="Basic and acidic residues" evidence="1">
    <location>
        <begin position="380"/>
        <end position="389"/>
    </location>
</feature>
<dbReference type="Proteomes" id="UP000799302">
    <property type="component" value="Unassembled WGS sequence"/>
</dbReference>
<evidence type="ECO:0000256" key="1">
    <source>
        <dbReference type="SAM" id="MobiDB-lite"/>
    </source>
</evidence>
<accession>A0A6A6ULB3</accession>
<keyword evidence="3" id="KW-1185">Reference proteome</keyword>
<feature type="region of interest" description="Disordered" evidence="1">
    <location>
        <begin position="364"/>
        <end position="401"/>
    </location>
</feature>
<proteinExistence type="predicted"/>